<dbReference type="InterPro" id="IPR000182">
    <property type="entry name" value="GNAT_dom"/>
</dbReference>
<accession>A0A561UMU7</accession>
<dbReference type="AlphaFoldDB" id="A0A561UMU7"/>
<evidence type="ECO:0000259" key="1">
    <source>
        <dbReference type="PROSITE" id="PS51186"/>
    </source>
</evidence>
<proteinExistence type="predicted"/>
<dbReference type="CDD" id="cd04301">
    <property type="entry name" value="NAT_SF"/>
    <property type="match status" value="1"/>
</dbReference>
<reference evidence="2 3" key="1">
    <citation type="submission" date="2019-06" db="EMBL/GenBank/DDBJ databases">
        <title>Sequencing the genomes of 1000 actinobacteria strains.</title>
        <authorList>
            <person name="Klenk H.-P."/>
        </authorList>
    </citation>
    <scope>NUCLEOTIDE SEQUENCE [LARGE SCALE GENOMIC DNA]</scope>
    <source>
        <strain evidence="2 3">DSM 44826</strain>
    </source>
</reference>
<protein>
    <recommendedName>
        <fullName evidence="1">N-acetyltransferase domain-containing protein</fullName>
    </recommendedName>
</protein>
<name>A0A561UMU7_9ACTN</name>
<dbReference type="EMBL" id="VIWT01000001">
    <property type="protein sequence ID" value="TWG00691.1"/>
    <property type="molecule type" value="Genomic_DNA"/>
</dbReference>
<evidence type="ECO:0000313" key="2">
    <source>
        <dbReference type="EMBL" id="TWG00691.1"/>
    </source>
</evidence>
<organism evidence="2 3">
    <name type="scientific">Kitasatospora viridis</name>
    <dbReference type="NCBI Taxonomy" id="281105"/>
    <lineage>
        <taxon>Bacteria</taxon>
        <taxon>Bacillati</taxon>
        <taxon>Actinomycetota</taxon>
        <taxon>Actinomycetes</taxon>
        <taxon>Kitasatosporales</taxon>
        <taxon>Streptomycetaceae</taxon>
        <taxon>Kitasatospora</taxon>
    </lineage>
</organism>
<feature type="domain" description="N-acetyltransferase" evidence="1">
    <location>
        <begin position="122"/>
        <end position="262"/>
    </location>
</feature>
<dbReference type="Gene3D" id="3.40.630.30">
    <property type="match status" value="1"/>
</dbReference>
<gene>
    <name evidence="2" type="ORF">FHX73_114571</name>
</gene>
<dbReference type="SUPFAM" id="SSF55729">
    <property type="entry name" value="Acyl-CoA N-acyltransferases (Nat)"/>
    <property type="match status" value="1"/>
</dbReference>
<dbReference type="GO" id="GO:0016747">
    <property type="term" value="F:acyltransferase activity, transferring groups other than amino-acyl groups"/>
    <property type="evidence" value="ECO:0007669"/>
    <property type="project" value="InterPro"/>
</dbReference>
<keyword evidence="3" id="KW-1185">Reference proteome</keyword>
<comment type="caution">
    <text evidence="2">The sequence shown here is derived from an EMBL/GenBank/DDBJ whole genome shotgun (WGS) entry which is preliminary data.</text>
</comment>
<dbReference type="PROSITE" id="PS51186">
    <property type="entry name" value="GNAT"/>
    <property type="match status" value="1"/>
</dbReference>
<dbReference type="InterPro" id="IPR016181">
    <property type="entry name" value="Acyl_CoA_acyltransferase"/>
</dbReference>
<sequence>MSDSALLDLYDRQLRGSLDNPGTVTERDGPLLRVTGGRRGFVSGPPDLGVRGAELDRLIRRQIDHFAARGEALEWKVRGHDRPTELPERLRAAGLAAQPGSTVLVREAAGLADHGGPPPGFALRRTEDPADADRIAELYCTVWDQDLSFLAGVLRARLAHRPERTAITLAEAADGTLVCAGWLVLRDGADFATLLGGSTHPQWQGRGAYRALVAQRARIAAEHGHRYLHVDASARSAPILRRLGFRALTSCTIHLWTPPPNG</sequence>
<evidence type="ECO:0000313" key="3">
    <source>
        <dbReference type="Proteomes" id="UP000317940"/>
    </source>
</evidence>
<dbReference type="OrthoDB" id="164800at2"/>
<dbReference type="RefSeq" id="WP_145906755.1">
    <property type="nucleotide sequence ID" value="NZ_BAAAMZ010000003.1"/>
</dbReference>
<dbReference type="Proteomes" id="UP000317940">
    <property type="component" value="Unassembled WGS sequence"/>
</dbReference>